<comment type="caution">
    <text evidence="2">The sequence shown here is derived from an EMBL/GenBank/DDBJ whole genome shotgun (WGS) entry which is preliminary data.</text>
</comment>
<keyword evidence="1" id="KW-1133">Transmembrane helix</keyword>
<organism evidence="2 3">
    <name type="scientific">Trichonephila clavipes</name>
    <name type="common">Golden silk orbweaver</name>
    <name type="synonym">Nephila clavipes</name>
    <dbReference type="NCBI Taxonomy" id="2585209"/>
    <lineage>
        <taxon>Eukaryota</taxon>
        <taxon>Metazoa</taxon>
        <taxon>Ecdysozoa</taxon>
        <taxon>Arthropoda</taxon>
        <taxon>Chelicerata</taxon>
        <taxon>Arachnida</taxon>
        <taxon>Araneae</taxon>
        <taxon>Araneomorphae</taxon>
        <taxon>Entelegynae</taxon>
        <taxon>Araneoidea</taxon>
        <taxon>Nephilidae</taxon>
        <taxon>Trichonephila</taxon>
    </lineage>
</organism>
<dbReference type="Proteomes" id="UP000887159">
    <property type="component" value="Unassembled WGS sequence"/>
</dbReference>
<evidence type="ECO:0000313" key="2">
    <source>
        <dbReference type="EMBL" id="GFY18390.1"/>
    </source>
</evidence>
<keyword evidence="3" id="KW-1185">Reference proteome</keyword>
<keyword evidence="1" id="KW-0472">Membrane</keyword>
<dbReference type="AlphaFoldDB" id="A0A8X6SVY5"/>
<accession>A0A8X6SVY5</accession>
<evidence type="ECO:0000256" key="1">
    <source>
        <dbReference type="SAM" id="Phobius"/>
    </source>
</evidence>
<name>A0A8X6SVY5_TRICX</name>
<reference evidence="2" key="1">
    <citation type="submission" date="2020-08" db="EMBL/GenBank/DDBJ databases">
        <title>Multicomponent nature underlies the extraordinary mechanical properties of spider dragline silk.</title>
        <authorList>
            <person name="Kono N."/>
            <person name="Nakamura H."/>
            <person name="Mori M."/>
            <person name="Yoshida Y."/>
            <person name="Ohtoshi R."/>
            <person name="Malay A.D."/>
            <person name="Moran D.A.P."/>
            <person name="Tomita M."/>
            <person name="Numata K."/>
            <person name="Arakawa K."/>
        </authorList>
    </citation>
    <scope>NUCLEOTIDE SEQUENCE</scope>
</reference>
<proteinExistence type="predicted"/>
<sequence>MTQTSSIKKMRWIPFEALRVPAYEPIFFAMGGFWSSVHRVLQLEGKRYHLQRVPTQIVMQSSKHSAHLFLGTFCKAIFLLLMPFLLSIRKSGTY</sequence>
<protein>
    <submittedName>
        <fullName evidence="2">Uncharacterized protein</fullName>
    </submittedName>
</protein>
<gene>
    <name evidence="2" type="ORF">TNCV_2396191</name>
</gene>
<keyword evidence="1" id="KW-0812">Transmembrane</keyword>
<evidence type="ECO:0000313" key="3">
    <source>
        <dbReference type="Proteomes" id="UP000887159"/>
    </source>
</evidence>
<dbReference type="EMBL" id="BMAU01021349">
    <property type="protein sequence ID" value="GFY18390.1"/>
    <property type="molecule type" value="Genomic_DNA"/>
</dbReference>
<feature type="transmembrane region" description="Helical" evidence="1">
    <location>
        <begin position="68"/>
        <end position="88"/>
    </location>
</feature>